<dbReference type="Proteomes" id="UP001236507">
    <property type="component" value="Unassembled WGS sequence"/>
</dbReference>
<reference evidence="3 4" key="1">
    <citation type="submission" date="2023-05" db="EMBL/GenBank/DDBJ databases">
        <title>Novel species of genus Flectobacillus isolated from stream in China.</title>
        <authorList>
            <person name="Lu H."/>
        </authorList>
    </citation>
    <scope>NUCLEOTIDE SEQUENCE [LARGE SCALE GENOMIC DNA]</scope>
    <source>
        <strain evidence="3 4">KCTC 42575</strain>
    </source>
</reference>
<dbReference type="EMBL" id="JASHIF010000028">
    <property type="protein sequence ID" value="MDI9862397.1"/>
    <property type="molecule type" value="Genomic_DNA"/>
</dbReference>
<evidence type="ECO:0000313" key="4">
    <source>
        <dbReference type="Proteomes" id="UP001236507"/>
    </source>
</evidence>
<evidence type="ECO:0000256" key="1">
    <source>
        <dbReference type="SAM" id="Phobius"/>
    </source>
</evidence>
<feature type="transmembrane region" description="Helical" evidence="1">
    <location>
        <begin position="139"/>
        <end position="159"/>
    </location>
</feature>
<dbReference type="RefSeq" id="WP_283346659.1">
    <property type="nucleotide sequence ID" value="NZ_JASHIF010000028.1"/>
</dbReference>
<evidence type="ECO:0000313" key="3">
    <source>
        <dbReference type="EMBL" id="MDI9862397.1"/>
    </source>
</evidence>
<dbReference type="InterPro" id="IPR007686">
    <property type="entry name" value="YutG/PgpA"/>
</dbReference>
<sequence>MNHQRLHIIIASALGIGYIPKGSGTFGAILACLGVIGLNALFPTNALGYQAVLVGLTIIFLFIGRKASEVTELIWGEDSSKIVIDEVVGQWLSLCLIPFSWTNLVLGLVLFRIYDIFKPFNIRSFEKYENGWGVMLDDVAAGIWANLTLQVVLLLFNFYA</sequence>
<dbReference type="PROSITE" id="PS51257">
    <property type="entry name" value="PROKAR_LIPOPROTEIN"/>
    <property type="match status" value="1"/>
</dbReference>
<keyword evidence="1" id="KW-0812">Transmembrane</keyword>
<accession>A0ABT6YFN5</accession>
<dbReference type="InterPro" id="IPR026037">
    <property type="entry name" value="PgpA"/>
</dbReference>
<organism evidence="3 4">
    <name type="scientific">Flectobacillus roseus</name>
    <dbReference type="NCBI Taxonomy" id="502259"/>
    <lineage>
        <taxon>Bacteria</taxon>
        <taxon>Pseudomonadati</taxon>
        <taxon>Bacteroidota</taxon>
        <taxon>Cytophagia</taxon>
        <taxon>Cytophagales</taxon>
        <taxon>Flectobacillaceae</taxon>
        <taxon>Flectobacillus</taxon>
    </lineage>
</organism>
<keyword evidence="1" id="KW-0472">Membrane</keyword>
<dbReference type="CDD" id="cd06971">
    <property type="entry name" value="PgpA"/>
    <property type="match status" value="1"/>
</dbReference>
<gene>
    <name evidence="3" type="ORF">QM524_24450</name>
</gene>
<protein>
    <submittedName>
        <fullName evidence="3">Phosphatidylglycerophosphatase A</fullName>
    </submittedName>
</protein>
<keyword evidence="1" id="KW-1133">Transmembrane helix</keyword>
<feature type="transmembrane region" description="Helical" evidence="1">
    <location>
        <begin position="47"/>
        <end position="64"/>
    </location>
</feature>
<dbReference type="SUPFAM" id="SSF101307">
    <property type="entry name" value="YutG-like"/>
    <property type="match status" value="1"/>
</dbReference>
<dbReference type="PIRSF" id="PIRSF006162">
    <property type="entry name" value="PgpA"/>
    <property type="match status" value="1"/>
</dbReference>
<keyword evidence="4" id="KW-1185">Reference proteome</keyword>
<proteinExistence type="predicted"/>
<comment type="caution">
    <text evidence="3">The sequence shown here is derived from an EMBL/GenBank/DDBJ whole genome shotgun (WGS) entry which is preliminary data.</text>
</comment>
<dbReference type="InterPro" id="IPR036681">
    <property type="entry name" value="PgpA-like_sf"/>
</dbReference>
<feature type="transmembrane region" description="Helical" evidence="1">
    <location>
        <begin position="91"/>
        <end position="114"/>
    </location>
</feature>
<feature type="domain" description="YutG/PgpA" evidence="2">
    <location>
        <begin position="9"/>
        <end position="152"/>
    </location>
</feature>
<dbReference type="Pfam" id="PF04608">
    <property type="entry name" value="PgpA"/>
    <property type="match status" value="1"/>
</dbReference>
<evidence type="ECO:0000259" key="2">
    <source>
        <dbReference type="Pfam" id="PF04608"/>
    </source>
</evidence>
<name>A0ABT6YFN5_9BACT</name>
<dbReference type="PANTHER" id="PTHR36305:SF1">
    <property type="entry name" value="PHOSPHATIDYLGLYCEROPHOSPHATASE A"/>
    <property type="match status" value="1"/>
</dbReference>
<dbReference type="PANTHER" id="PTHR36305">
    <property type="entry name" value="PHOSPHATIDYLGLYCEROPHOSPHATASE A"/>
    <property type="match status" value="1"/>
</dbReference>